<dbReference type="InterPro" id="IPR036388">
    <property type="entry name" value="WH-like_DNA-bd_sf"/>
</dbReference>
<protein>
    <submittedName>
        <fullName evidence="5">AsnC family transcriptional regulator</fullName>
    </submittedName>
</protein>
<dbReference type="Proteomes" id="UP000263619">
    <property type="component" value="Chromosome"/>
</dbReference>
<evidence type="ECO:0000256" key="3">
    <source>
        <dbReference type="ARBA" id="ARBA00023163"/>
    </source>
</evidence>
<proteinExistence type="predicted"/>
<dbReference type="InterPro" id="IPR011008">
    <property type="entry name" value="Dimeric_a/b-barrel"/>
</dbReference>
<organism evidence="5 6">
    <name type="scientific">Blattabacterium cuenoti STAT</name>
    <dbReference type="NCBI Taxonomy" id="1457030"/>
    <lineage>
        <taxon>Bacteria</taxon>
        <taxon>Pseudomonadati</taxon>
        <taxon>Bacteroidota</taxon>
        <taxon>Flavobacteriia</taxon>
        <taxon>Flavobacteriales</taxon>
        <taxon>Blattabacteriaceae</taxon>
        <taxon>Blattabacterium</taxon>
    </lineage>
</organism>
<keyword evidence="2" id="KW-0238">DNA-binding</keyword>
<dbReference type="PANTHER" id="PTHR30154:SF34">
    <property type="entry name" value="TRANSCRIPTIONAL REGULATOR AZLB"/>
    <property type="match status" value="1"/>
</dbReference>
<dbReference type="Pfam" id="PF01037">
    <property type="entry name" value="AsnC_trans_reg"/>
    <property type="match status" value="1"/>
</dbReference>
<keyword evidence="1" id="KW-0805">Transcription regulation</keyword>
<dbReference type="Pfam" id="PF13412">
    <property type="entry name" value="HTH_24"/>
    <property type="match status" value="1"/>
</dbReference>
<evidence type="ECO:0000313" key="5">
    <source>
        <dbReference type="EMBL" id="BBA16974.1"/>
    </source>
</evidence>
<dbReference type="GO" id="GO:0043565">
    <property type="term" value="F:sequence-specific DNA binding"/>
    <property type="evidence" value="ECO:0007669"/>
    <property type="project" value="InterPro"/>
</dbReference>
<sequence length="176" mass="19960">MILRYNTDEIDNTIVRKLNINARTSYTEISKQISKEIKPLSVGTIHVRVKKLEDAGIIKGSTLIIGYESLGFHLIAFVGILSDSHESKLVKEELKKIPNIVQLYITSGKYNLFCRIIAKNPLDARDVISKIGEIKGVLRTESTICLEESINDENRLLSNILQNNKIPSYYKKKTLQ</sequence>
<evidence type="ECO:0000259" key="4">
    <source>
        <dbReference type="PROSITE" id="PS50956"/>
    </source>
</evidence>
<dbReference type="InterPro" id="IPR000485">
    <property type="entry name" value="AsnC-type_HTH_dom"/>
</dbReference>
<accession>A0A224AJD3</accession>
<dbReference type="InterPro" id="IPR019888">
    <property type="entry name" value="Tscrpt_reg_AsnC-like"/>
</dbReference>
<reference evidence="5 6" key="1">
    <citation type="submission" date="2014-06" db="EMBL/GenBank/DDBJ databases">
        <title>Genome sequence of the intracellular symbiont Blattabacterium cuenoti, strain STAT from the wood feeding cockroach Salganea taiwanensis taiwanensis.</title>
        <authorList>
            <person name="Kinjo Y."/>
            <person name="Ohkuma M."/>
            <person name="Tokuda G."/>
        </authorList>
    </citation>
    <scope>NUCLEOTIDE SEQUENCE [LARGE SCALE GENOMIC DNA]</scope>
    <source>
        <strain evidence="5 6">STAT</strain>
    </source>
</reference>
<dbReference type="RefSeq" id="WP_119305274.1">
    <property type="nucleotide sequence ID" value="NZ_AP014608.1"/>
</dbReference>
<dbReference type="OrthoDB" id="667919at2"/>
<dbReference type="SUPFAM" id="SSF46785">
    <property type="entry name" value="Winged helix' DNA-binding domain"/>
    <property type="match status" value="1"/>
</dbReference>
<gene>
    <name evidence="5" type="ORF">STAT_028</name>
</gene>
<dbReference type="SUPFAM" id="SSF54909">
    <property type="entry name" value="Dimeric alpha+beta barrel"/>
    <property type="match status" value="1"/>
</dbReference>
<keyword evidence="6" id="KW-1185">Reference proteome</keyword>
<dbReference type="EMBL" id="AP014608">
    <property type="protein sequence ID" value="BBA16974.1"/>
    <property type="molecule type" value="Genomic_DNA"/>
</dbReference>
<evidence type="ECO:0000256" key="2">
    <source>
        <dbReference type="ARBA" id="ARBA00023125"/>
    </source>
</evidence>
<dbReference type="Gene3D" id="3.30.70.920">
    <property type="match status" value="1"/>
</dbReference>
<dbReference type="AlphaFoldDB" id="A0A224AJD3"/>
<dbReference type="GO" id="GO:0005829">
    <property type="term" value="C:cytosol"/>
    <property type="evidence" value="ECO:0007669"/>
    <property type="project" value="TreeGrafter"/>
</dbReference>
<keyword evidence="3" id="KW-0804">Transcription</keyword>
<feature type="domain" description="HTH asnC-type" evidence="4">
    <location>
        <begin position="8"/>
        <end position="73"/>
    </location>
</feature>
<dbReference type="InterPro" id="IPR019887">
    <property type="entry name" value="Tscrpt_reg_AsnC/Lrp_C"/>
</dbReference>
<dbReference type="GO" id="GO:0043200">
    <property type="term" value="P:response to amino acid"/>
    <property type="evidence" value="ECO:0007669"/>
    <property type="project" value="TreeGrafter"/>
</dbReference>
<dbReference type="SMART" id="SM00344">
    <property type="entry name" value="HTH_ASNC"/>
    <property type="match status" value="1"/>
</dbReference>
<evidence type="ECO:0000256" key="1">
    <source>
        <dbReference type="ARBA" id="ARBA00023015"/>
    </source>
</evidence>
<name>A0A224AJD3_9FLAO</name>
<dbReference type="PROSITE" id="PS50956">
    <property type="entry name" value="HTH_ASNC_2"/>
    <property type="match status" value="1"/>
</dbReference>
<dbReference type="InterPro" id="IPR036390">
    <property type="entry name" value="WH_DNA-bd_sf"/>
</dbReference>
<dbReference type="Gene3D" id="1.10.10.10">
    <property type="entry name" value="Winged helix-like DNA-binding domain superfamily/Winged helix DNA-binding domain"/>
    <property type="match status" value="1"/>
</dbReference>
<dbReference type="PANTHER" id="PTHR30154">
    <property type="entry name" value="LEUCINE-RESPONSIVE REGULATORY PROTEIN"/>
    <property type="match status" value="1"/>
</dbReference>
<evidence type="ECO:0000313" key="6">
    <source>
        <dbReference type="Proteomes" id="UP000263619"/>
    </source>
</evidence>